<evidence type="ECO:0000256" key="2">
    <source>
        <dbReference type="ARBA" id="ARBA00004496"/>
    </source>
</evidence>
<dbReference type="Proteomes" id="UP001347796">
    <property type="component" value="Unassembled WGS sequence"/>
</dbReference>
<accession>A0AAN8Q2Q1</accession>
<dbReference type="EMBL" id="JAZGQO010000002">
    <property type="protein sequence ID" value="KAK6190295.1"/>
    <property type="molecule type" value="Genomic_DNA"/>
</dbReference>
<dbReference type="InterPro" id="IPR008728">
    <property type="entry name" value="Elongator_complex_protein_4"/>
</dbReference>
<evidence type="ECO:0000256" key="7">
    <source>
        <dbReference type="ARBA" id="ARBA00022694"/>
    </source>
</evidence>
<dbReference type="Pfam" id="PF05625">
    <property type="entry name" value="PAXNEB"/>
    <property type="match status" value="1"/>
</dbReference>
<comment type="similarity">
    <text evidence="4">Belongs to the ELP4 family.</text>
</comment>
<feature type="region of interest" description="Disordered" evidence="9">
    <location>
        <begin position="101"/>
        <end position="120"/>
    </location>
</feature>
<dbReference type="PANTHER" id="PTHR12896:SF1">
    <property type="entry name" value="ELONGATOR COMPLEX PROTEIN 4"/>
    <property type="match status" value="1"/>
</dbReference>
<keyword evidence="6" id="KW-0963">Cytoplasm</keyword>
<reference evidence="10 11" key="1">
    <citation type="submission" date="2024-01" db="EMBL/GenBank/DDBJ databases">
        <title>The genome of the rayed Mediterranean limpet Patella caerulea (Linnaeus, 1758).</title>
        <authorList>
            <person name="Anh-Thu Weber A."/>
            <person name="Halstead-Nussloch G."/>
        </authorList>
    </citation>
    <scope>NUCLEOTIDE SEQUENCE [LARGE SCALE GENOMIC DNA]</scope>
    <source>
        <strain evidence="10">AATW-2023a</strain>
        <tissue evidence="10">Whole specimen</tissue>
    </source>
</reference>
<gene>
    <name evidence="10" type="ORF">SNE40_002200</name>
</gene>
<comment type="subcellular location">
    <subcellularLocation>
        <location evidence="2">Cytoplasm</location>
    </subcellularLocation>
    <subcellularLocation>
        <location evidence="1">Nucleus</location>
    </subcellularLocation>
</comment>
<dbReference type="FunFam" id="3.40.50.300:FF:003211">
    <property type="entry name" value="Elongator complex protein, putative"/>
    <property type="match status" value="1"/>
</dbReference>
<comment type="pathway">
    <text evidence="3">tRNA modification; 5-methoxycarbonylmethyl-2-thiouridine-tRNA biosynthesis.</text>
</comment>
<feature type="region of interest" description="Disordered" evidence="9">
    <location>
        <begin position="355"/>
        <end position="388"/>
    </location>
</feature>
<evidence type="ECO:0000256" key="6">
    <source>
        <dbReference type="ARBA" id="ARBA00022490"/>
    </source>
</evidence>
<evidence type="ECO:0000256" key="3">
    <source>
        <dbReference type="ARBA" id="ARBA00005043"/>
    </source>
</evidence>
<keyword evidence="11" id="KW-1185">Reference proteome</keyword>
<dbReference type="GO" id="GO:0005737">
    <property type="term" value="C:cytoplasm"/>
    <property type="evidence" value="ECO:0007669"/>
    <property type="project" value="UniProtKB-SubCell"/>
</dbReference>
<evidence type="ECO:0000256" key="4">
    <source>
        <dbReference type="ARBA" id="ARBA00007573"/>
    </source>
</evidence>
<dbReference type="AlphaFoldDB" id="A0AAN8Q2Q1"/>
<evidence type="ECO:0000256" key="5">
    <source>
        <dbReference type="ARBA" id="ARBA00020265"/>
    </source>
</evidence>
<name>A0AAN8Q2Q1_PATCE</name>
<proteinExistence type="inferred from homology"/>
<dbReference type="CDD" id="cd19494">
    <property type="entry name" value="Elp4"/>
    <property type="match status" value="1"/>
</dbReference>
<protein>
    <recommendedName>
        <fullName evidence="5">Elongator complex protein 4</fullName>
    </recommendedName>
</protein>
<dbReference type="GO" id="GO:0033588">
    <property type="term" value="C:elongator holoenzyme complex"/>
    <property type="evidence" value="ECO:0007669"/>
    <property type="project" value="InterPro"/>
</dbReference>
<keyword evidence="8" id="KW-0539">Nucleus</keyword>
<keyword evidence="7" id="KW-0819">tRNA processing</keyword>
<sequence>MATKTNFHKKARGKLLQIPGTRPSLYNNQLLVSTGVPSLDHVLGGGVAVGTVLMIEEDVFGDYARLLVKYFTAEAVMTGQPMMLASLDVEPQDLIKDLPAPIIDERKDDNKTESNQPAQADDSMKIAWRYQNLPKFQSNPTGIKFGHYYDLTKTMEKRLVESIDIKCLSTTQLNQIKLPVNAAEIMNINYMKLLNKIATVIEEGKYLTKDKVDKRNILKIAVHSLGSPMWGENSGLKLDGTGHDPSLPRFLLGLRALLRSSFAVCLLTVPTHLFQENSFTRQVEKFCDTVLHLESFSGSEKEKNPVFKEYHGLLNIRQLPRLNTMAAHEPDTLDLAFKLRRKKFTIEPLHLPPEMAEQSSQGHEDPLKHLKSSTAGCGGGTGNSKLDF</sequence>
<comment type="caution">
    <text evidence="10">The sequence shown here is derived from an EMBL/GenBank/DDBJ whole genome shotgun (WGS) entry which is preliminary data.</text>
</comment>
<evidence type="ECO:0000256" key="1">
    <source>
        <dbReference type="ARBA" id="ARBA00004123"/>
    </source>
</evidence>
<evidence type="ECO:0000256" key="9">
    <source>
        <dbReference type="SAM" id="MobiDB-lite"/>
    </source>
</evidence>
<evidence type="ECO:0000256" key="8">
    <source>
        <dbReference type="ARBA" id="ARBA00023242"/>
    </source>
</evidence>
<dbReference type="InterPro" id="IPR027417">
    <property type="entry name" value="P-loop_NTPase"/>
</dbReference>
<dbReference type="GO" id="GO:0002098">
    <property type="term" value="P:tRNA wobble uridine modification"/>
    <property type="evidence" value="ECO:0007669"/>
    <property type="project" value="InterPro"/>
</dbReference>
<dbReference type="PANTHER" id="PTHR12896">
    <property type="entry name" value="PAX6 NEIGHBOR PROTEIN PAXNEB"/>
    <property type="match status" value="1"/>
</dbReference>
<evidence type="ECO:0000313" key="11">
    <source>
        <dbReference type="Proteomes" id="UP001347796"/>
    </source>
</evidence>
<feature type="compositionally biased region" description="Basic and acidic residues" evidence="9">
    <location>
        <begin position="103"/>
        <end position="112"/>
    </location>
</feature>
<dbReference type="GO" id="GO:0008023">
    <property type="term" value="C:transcription elongation factor complex"/>
    <property type="evidence" value="ECO:0007669"/>
    <property type="project" value="TreeGrafter"/>
</dbReference>
<dbReference type="Gene3D" id="3.40.50.300">
    <property type="entry name" value="P-loop containing nucleotide triphosphate hydrolases"/>
    <property type="match status" value="1"/>
</dbReference>
<organism evidence="10 11">
    <name type="scientific">Patella caerulea</name>
    <name type="common">Rayed Mediterranean limpet</name>
    <dbReference type="NCBI Taxonomy" id="87958"/>
    <lineage>
        <taxon>Eukaryota</taxon>
        <taxon>Metazoa</taxon>
        <taxon>Spiralia</taxon>
        <taxon>Lophotrochozoa</taxon>
        <taxon>Mollusca</taxon>
        <taxon>Gastropoda</taxon>
        <taxon>Patellogastropoda</taxon>
        <taxon>Patelloidea</taxon>
        <taxon>Patellidae</taxon>
        <taxon>Patella</taxon>
    </lineage>
</organism>
<evidence type="ECO:0000313" key="10">
    <source>
        <dbReference type="EMBL" id="KAK6190295.1"/>
    </source>
</evidence>